<sequence>MGQFYKLNVSTFRWEKLVGLECPVMLVERCHGISGRGRVPLLHLLWEHVVPSLDDRGVECLLCEYHFVTFQIDFNDETVENISFPGVELEPRVISRRKCYAPAQWDLGAAFAMDVYLPQGMNLSQHM</sequence>
<accession>A0AAV3P171</accession>
<organism evidence="1 2">
    <name type="scientific">Lithospermum erythrorhizon</name>
    <name type="common">Purple gromwell</name>
    <name type="synonym">Lithospermum officinale var. erythrorhizon</name>
    <dbReference type="NCBI Taxonomy" id="34254"/>
    <lineage>
        <taxon>Eukaryota</taxon>
        <taxon>Viridiplantae</taxon>
        <taxon>Streptophyta</taxon>
        <taxon>Embryophyta</taxon>
        <taxon>Tracheophyta</taxon>
        <taxon>Spermatophyta</taxon>
        <taxon>Magnoliopsida</taxon>
        <taxon>eudicotyledons</taxon>
        <taxon>Gunneridae</taxon>
        <taxon>Pentapetalae</taxon>
        <taxon>asterids</taxon>
        <taxon>lamiids</taxon>
        <taxon>Boraginales</taxon>
        <taxon>Boraginaceae</taxon>
        <taxon>Boraginoideae</taxon>
        <taxon>Lithospermeae</taxon>
        <taxon>Lithospermum</taxon>
    </lineage>
</organism>
<proteinExistence type="predicted"/>
<dbReference type="EMBL" id="BAABME010000717">
    <property type="protein sequence ID" value="GAA0144943.1"/>
    <property type="molecule type" value="Genomic_DNA"/>
</dbReference>
<comment type="caution">
    <text evidence="1">The sequence shown here is derived from an EMBL/GenBank/DDBJ whole genome shotgun (WGS) entry which is preliminary data.</text>
</comment>
<dbReference type="AlphaFoldDB" id="A0AAV3P171"/>
<dbReference type="Proteomes" id="UP001454036">
    <property type="component" value="Unassembled WGS sequence"/>
</dbReference>
<reference evidence="1 2" key="1">
    <citation type="submission" date="2024-01" db="EMBL/GenBank/DDBJ databases">
        <title>The complete chloroplast genome sequence of Lithospermum erythrorhizon: insights into the phylogenetic relationship among Boraginaceae species and the maternal lineages of purple gromwells.</title>
        <authorList>
            <person name="Okada T."/>
            <person name="Watanabe K."/>
        </authorList>
    </citation>
    <scope>NUCLEOTIDE SEQUENCE [LARGE SCALE GENOMIC DNA]</scope>
</reference>
<evidence type="ECO:0000313" key="1">
    <source>
        <dbReference type="EMBL" id="GAA0144943.1"/>
    </source>
</evidence>
<gene>
    <name evidence="1" type="ORF">LIER_05258</name>
</gene>
<name>A0AAV3P171_LITER</name>
<evidence type="ECO:0000313" key="2">
    <source>
        <dbReference type="Proteomes" id="UP001454036"/>
    </source>
</evidence>
<keyword evidence="2" id="KW-1185">Reference proteome</keyword>
<protein>
    <submittedName>
        <fullName evidence="1">Uncharacterized protein</fullName>
    </submittedName>
</protein>